<evidence type="ECO:0000256" key="5">
    <source>
        <dbReference type="SAM" id="Phobius"/>
    </source>
</evidence>
<keyword evidence="7" id="KW-1185">Reference proteome</keyword>
<feature type="transmembrane region" description="Helical" evidence="5">
    <location>
        <begin position="367"/>
        <end position="392"/>
    </location>
</feature>
<feature type="transmembrane region" description="Helical" evidence="5">
    <location>
        <begin position="92"/>
        <end position="113"/>
    </location>
</feature>
<dbReference type="EMBL" id="QVQW01000049">
    <property type="protein sequence ID" value="RKU42902.1"/>
    <property type="molecule type" value="Genomic_DNA"/>
</dbReference>
<dbReference type="GO" id="GO:0005886">
    <property type="term" value="C:plasma membrane"/>
    <property type="evidence" value="ECO:0007669"/>
    <property type="project" value="TreeGrafter"/>
</dbReference>
<feature type="transmembrane region" description="Helical" evidence="5">
    <location>
        <begin position="240"/>
        <end position="261"/>
    </location>
</feature>
<comment type="subcellular location">
    <subcellularLocation>
        <location evidence="1">Membrane</location>
        <topology evidence="1">Multi-pass membrane protein</topology>
    </subcellularLocation>
</comment>
<evidence type="ECO:0000256" key="3">
    <source>
        <dbReference type="ARBA" id="ARBA00022989"/>
    </source>
</evidence>
<accession>A0A420Y4U2</accession>
<gene>
    <name evidence="6" type="ORF">DL546_000799</name>
</gene>
<dbReference type="GO" id="GO:0005384">
    <property type="term" value="F:manganese ion transmembrane transporter activity"/>
    <property type="evidence" value="ECO:0007669"/>
    <property type="project" value="TreeGrafter"/>
</dbReference>
<evidence type="ECO:0000256" key="1">
    <source>
        <dbReference type="ARBA" id="ARBA00004141"/>
    </source>
</evidence>
<dbReference type="InterPro" id="IPR001046">
    <property type="entry name" value="NRAMP_fam"/>
</dbReference>
<dbReference type="NCBIfam" id="NF037982">
    <property type="entry name" value="Nramp_1"/>
    <property type="match status" value="1"/>
</dbReference>
<dbReference type="NCBIfam" id="TIGR01197">
    <property type="entry name" value="nramp"/>
    <property type="match status" value="1"/>
</dbReference>
<feature type="transmembrane region" description="Helical" evidence="5">
    <location>
        <begin position="165"/>
        <end position="186"/>
    </location>
</feature>
<dbReference type="STRING" id="177199.A0A420Y4U2"/>
<feature type="transmembrane region" description="Helical" evidence="5">
    <location>
        <begin position="484"/>
        <end position="512"/>
    </location>
</feature>
<dbReference type="GO" id="GO:0034755">
    <property type="term" value="P:iron ion transmembrane transport"/>
    <property type="evidence" value="ECO:0007669"/>
    <property type="project" value="TreeGrafter"/>
</dbReference>
<evidence type="ECO:0000313" key="7">
    <source>
        <dbReference type="Proteomes" id="UP000275385"/>
    </source>
</evidence>
<reference evidence="6 7" key="1">
    <citation type="submission" date="2018-08" db="EMBL/GenBank/DDBJ databases">
        <title>Draft genome of the lignicolous fungus Coniochaeta pulveracea.</title>
        <authorList>
            <person name="Borstlap C.J."/>
            <person name="De Witt R.N."/>
            <person name="Botha A."/>
            <person name="Volschenk H."/>
        </authorList>
    </citation>
    <scope>NUCLEOTIDE SEQUENCE [LARGE SCALE GENOMIC DNA]</scope>
    <source>
        <strain evidence="6 7">CAB683</strain>
    </source>
</reference>
<name>A0A420Y4U2_9PEZI</name>
<proteinExistence type="predicted"/>
<dbReference type="AlphaFoldDB" id="A0A420Y4U2"/>
<dbReference type="GO" id="GO:0015086">
    <property type="term" value="F:cadmium ion transmembrane transporter activity"/>
    <property type="evidence" value="ECO:0007669"/>
    <property type="project" value="TreeGrafter"/>
</dbReference>
<protein>
    <submittedName>
        <fullName evidence="6">Uncharacterized protein</fullName>
    </submittedName>
</protein>
<evidence type="ECO:0000256" key="2">
    <source>
        <dbReference type="ARBA" id="ARBA00022692"/>
    </source>
</evidence>
<comment type="caution">
    <text evidence="6">The sequence shown here is derived from an EMBL/GenBank/DDBJ whole genome shotgun (WGS) entry which is preliminary data.</text>
</comment>
<evidence type="ECO:0000256" key="4">
    <source>
        <dbReference type="ARBA" id="ARBA00023136"/>
    </source>
</evidence>
<keyword evidence="3 5" id="KW-1133">Transmembrane helix</keyword>
<sequence>MADQLDVAALEMADEKKVVDTKIDYREVTPAAAKSRSWFSWLLPSHRDSAWAKFLRFFTFLGPGAIISVAYIDPDNYQAAITAGGSFQYKLLFMVLVSNIVAIYLQSLSVKLGTVTGMDLAQANHQFLPRWLELFIYGIAEACIICTDLGQVIGTAMALNMLCPAMPLPAGCAISVADTLLILLFYNPQGQLRRIRFFEIFVGGLVVAIFVIICVALGMIDAPVGQVFRGYVPSREIFVGTGLYTSCAILGGTLMPHAFYLGTALTRARLYDFDAKHNLSSTQSSPASSTESFYRPSLRAIKACLNYSIAELAVTVFTVAIFVNSALLIISGAAFYNPYGGNDTDDGGVPSVSGDLYDIFNLFHDTIAPAAAILFAISLLFSGISSGIVATMAGQIIMDGALKIRMNPFIRRLVTRCVAIIPAFVIGAALGQDGLSQAMVACNYILAVGLIFVTFPVVWYTSFSKYMQVPSEDGTGTVDMKNNWLTTVVAWLIWLLVVVLDIATIVLVGMGLSDDD</sequence>
<feature type="transmembrane region" description="Helical" evidence="5">
    <location>
        <begin position="413"/>
        <end position="432"/>
    </location>
</feature>
<dbReference type="GO" id="GO:0030026">
    <property type="term" value="P:intracellular manganese ion homeostasis"/>
    <property type="evidence" value="ECO:0007669"/>
    <property type="project" value="TreeGrafter"/>
</dbReference>
<dbReference type="PANTHER" id="PTHR11706:SF30">
    <property type="entry name" value="TRANSPORTER SMF1_ESP1"/>
    <property type="match status" value="1"/>
</dbReference>
<dbReference type="PANTHER" id="PTHR11706">
    <property type="entry name" value="SOLUTE CARRIER PROTEIN FAMILY 11 MEMBER"/>
    <property type="match status" value="1"/>
</dbReference>
<feature type="transmembrane region" description="Helical" evidence="5">
    <location>
        <begin position="312"/>
        <end position="336"/>
    </location>
</feature>
<keyword evidence="4 5" id="KW-0472">Membrane</keyword>
<dbReference type="PRINTS" id="PR00447">
    <property type="entry name" value="NATRESASSCMP"/>
</dbReference>
<dbReference type="Proteomes" id="UP000275385">
    <property type="component" value="Unassembled WGS sequence"/>
</dbReference>
<feature type="transmembrane region" description="Helical" evidence="5">
    <location>
        <begin position="54"/>
        <end position="72"/>
    </location>
</feature>
<feature type="transmembrane region" description="Helical" evidence="5">
    <location>
        <begin position="134"/>
        <end position="159"/>
    </location>
</feature>
<dbReference type="Pfam" id="PF01566">
    <property type="entry name" value="Nramp"/>
    <property type="match status" value="1"/>
</dbReference>
<keyword evidence="2 5" id="KW-0812">Transmembrane</keyword>
<dbReference type="OrthoDB" id="409173at2759"/>
<feature type="transmembrane region" description="Helical" evidence="5">
    <location>
        <begin position="444"/>
        <end position="463"/>
    </location>
</feature>
<evidence type="ECO:0000313" key="6">
    <source>
        <dbReference type="EMBL" id="RKU42902.1"/>
    </source>
</evidence>
<feature type="transmembrane region" description="Helical" evidence="5">
    <location>
        <begin position="198"/>
        <end position="220"/>
    </location>
</feature>
<organism evidence="6 7">
    <name type="scientific">Coniochaeta pulveracea</name>
    <dbReference type="NCBI Taxonomy" id="177199"/>
    <lineage>
        <taxon>Eukaryota</taxon>
        <taxon>Fungi</taxon>
        <taxon>Dikarya</taxon>
        <taxon>Ascomycota</taxon>
        <taxon>Pezizomycotina</taxon>
        <taxon>Sordariomycetes</taxon>
        <taxon>Sordariomycetidae</taxon>
        <taxon>Coniochaetales</taxon>
        <taxon>Coniochaetaceae</taxon>
        <taxon>Coniochaeta</taxon>
    </lineage>
</organism>